<protein>
    <submittedName>
        <fullName evidence="1">Uncharacterized protein</fullName>
    </submittedName>
</protein>
<evidence type="ECO:0000313" key="1">
    <source>
        <dbReference type="EMBL" id="TKR75846.1"/>
    </source>
</evidence>
<evidence type="ECO:0000313" key="2">
    <source>
        <dbReference type="Proteomes" id="UP000298663"/>
    </source>
</evidence>
<gene>
    <name evidence="1" type="ORF">L596_017082</name>
</gene>
<dbReference type="AlphaFoldDB" id="A0A4U5N0F7"/>
<accession>A0A4U5N0F7</accession>
<comment type="caution">
    <text evidence="1">The sequence shown here is derived from an EMBL/GenBank/DDBJ whole genome shotgun (WGS) entry which is preliminary data.</text>
</comment>
<reference evidence="1 2" key="2">
    <citation type="journal article" date="2019" name="G3 (Bethesda)">
        <title>Hybrid Assembly of the Genome of the Entomopathogenic Nematode Steinernema carpocapsae Identifies the X-Chromosome.</title>
        <authorList>
            <person name="Serra L."/>
            <person name="Macchietto M."/>
            <person name="Macias-Munoz A."/>
            <person name="McGill C.J."/>
            <person name="Rodriguez I.M."/>
            <person name="Rodriguez B."/>
            <person name="Murad R."/>
            <person name="Mortazavi A."/>
        </authorList>
    </citation>
    <scope>NUCLEOTIDE SEQUENCE [LARGE SCALE GENOMIC DNA]</scope>
    <source>
        <strain evidence="1 2">ALL</strain>
    </source>
</reference>
<organism evidence="1 2">
    <name type="scientific">Steinernema carpocapsae</name>
    <name type="common">Entomopathogenic nematode</name>
    <dbReference type="NCBI Taxonomy" id="34508"/>
    <lineage>
        <taxon>Eukaryota</taxon>
        <taxon>Metazoa</taxon>
        <taxon>Ecdysozoa</taxon>
        <taxon>Nematoda</taxon>
        <taxon>Chromadorea</taxon>
        <taxon>Rhabditida</taxon>
        <taxon>Tylenchina</taxon>
        <taxon>Panagrolaimomorpha</taxon>
        <taxon>Strongyloidoidea</taxon>
        <taxon>Steinernematidae</taxon>
        <taxon>Steinernema</taxon>
    </lineage>
</organism>
<dbReference type="Proteomes" id="UP000298663">
    <property type="component" value="Unassembled WGS sequence"/>
</dbReference>
<keyword evidence="2" id="KW-1185">Reference proteome</keyword>
<sequence length="303" mass="35332">MLSLLQISFLRFAHDNDLLAQLPVPAFMRQKLDVFLKDVTKFQQVYELEDKDVPLNAFTVNFTLKFDPVASIKQLRKHLPPVEYFALCAKYALADDARDVWLKMTQLERSVLVCRTYFNLQVSPVQAEAMYLAGELGNLEMPQHLDPFWNYVCASLYSAKKGWQYALERNFDRFSHQRQLYSEKAIECCLYAVKYGHIHVFMHIITSPKFTMSFLKPESFNNPCRNFSLLEISTQVGTIDEILLANLLCLALDNQRAREFVHNLLDWCLDDEYEKLRDFIAERVEDDTLRHRALSGLDILLSL</sequence>
<proteinExistence type="predicted"/>
<dbReference type="EMBL" id="AZBU02000005">
    <property type="protein sequence ID" value="TKR75846.1"/>
    <property type="molecule type" value="Genomic_DNA"/>
</dbReference>
<name>A0A4U5N0F7_STECR</name>
<reference evidence="1 2" key="1">
    <citation type="journal article" date="2015" name="Genome Biol.">
        <title>Comparative genomics of Steinernema reveals deeply conserved gene regulatory networks.</title>
        <authorList>
            <person name="Dillman A.R."/>
            <person name="Macchietto M."/>
            <person name="Porter C.F."/>
            <person name="Rogers A."/>
            <person name="Williams B."/>
            <person name="Antoshechkin I."/>
            <person name="Lee M.M."/>
            <person name="Goodwin Z."/>
            <person name="Lu X."/>
            <person name="Lewis E.E."/>
            <person name="Goodrich-Blair H."/>
            <person name="Stock S.P."/>
            <person name="Adams B.J."/>
            <person name="Sternberg P.W."/>
            <person name="Mortazavi A."/>
        </authorList>
    </citation>
    <scope>NUCLEOTIDE SEQUENCE [LARGE SCALE GENOMIC DNA]</scope>
    <source>
        <strain evidence="1 2">ALL</strain>
    </source>
</reference>